<dbReference type="HOGENOM" id="CLU_2521438_0_0_7"/>
<dbReference type="Proteomes" id="UP000019140">
    <property type="component" value="Unassembled WGS sequence"/>
</dbReference>
<dbReference type="AlphaFoldDB" id="W4M1H6"/>
<dbReference type="Gene3D" id="1.20.1290.10">
    <property type="entry name" value="AhpD-like"/>
    <property type="match status" value="1"/>
</dbReference>
<accession>W4M1H6</accession>
<name>W4M1H6_9BACT</name>
<gene>
    <name evidence="1" type="ORF">ETSY2_31050</name>
</gene>
<proteinExistence type="predicted"/>
<sequence>MVAHLEAYEEGPFSEREKAALRLAECLALAPHQMDELFYEALCEHFTPAQIVHLGVTISFLYGFGRFVAAFRIPLKEESQDWPG</sequence>
<comment type="caution">
    <text evidence="1">The sequence shown here is derived from an EMBL/GenBank/DDBJ whole genome shotgun (WGS) entry which is preliminary data.</text>
</comment>
<evidence type="ECO:0008006" key="3">
    <source>
        <dbReference type="Google" id="ProtNLM"/>
    </source>
</evidence>
<protein>
    <recommendedName>
        <fullName evidence="3">Carboxymuconolactone decarboxylase-like domain-containing protein</fullName>
    </recommendedName>
</protein>
<reference evidence="1 2" key="1">
    <citation type="journal article" date="2014" name="Nature">
        <title>An environmental bacterial taxon with a large and distinct metabolic repertoire.</title>
        <authorList>
            <person name="Wilson M.C."/>
            <person name="Mori T."/>
            <person name="Ruckert C."/>
            <person name="Uria A.R."/>
            <person name="Helf M.J."/>
            <person name="Takada K."/>
            <person name="Gernert C."/>
            <person name="Steffens U.A."/>
            <person name="Heycke N."/>
            <person name="Schmitt S."/>
            <person name="Rinke C."/>
            <person name="Helfrich E.J."/>
            <person name="Brachmann A.O."/>
            <person name="Gurgui C."/>
            <person name="Wakimoto T."/>
            <person name="Kracht M."/>
            <person name="Crusemann M."/>
            <person name="Hentschel U."/>
            <person name="Abe I."/>
            <person name="Matsunaga S."/>
            <person name="Kalinowski J."/>
            <person name="Takeyama H."/>
            <person name="Piel J."/>
        </authorList>
    </citation>
    <scope>NUCLEOTIDE SEQUENCE [LARGE SCALE GENOMIC DNA]</scope>
    <source>
        <strain evidence="2">TSY2</strain>
    </source>
</reference>
<dbReference type="InterPro" id="IPR029032">
    <property type="entry name" value="AhpD-like"/>
</dbReference>
<dbReference type="EMBL" id="AZHX01001321">
    <property type="protein sequence ID" value="ETX04050.1"/>
    <property type="molecule type" value="Genomic_DNA"/>
</dbReference>
<evidence type="ECO:0000313" key="2">
    <source>
        <dbReference type="Proteomes" id="UP000019140"/>
    </source>
</evidence>
<keyword evidence="2" id="KW-1185">Reference proteome</keyword>
<dbReference type="SUPFAM" id="SSF69118">
    <property type="entry name" value="AhpD-like"/>
    <property type="match status" value="1"/>
</dbReference>
<organism evidence="1 2">
    <name type="scientific">Candidatus Entotheonella gemina</name>
    <dbReference type="NCBI Taxonomy" id="1429439"/>
    <lineage>
        <taxon>Bacteria</taxon>
        <taxon>Pseudomonadati</taxon>
        <taxon>Nitrospinota/Tectimicrobiota group</taxon>
        <taxon>Candidatus Tectimicrobiota</taxon>
        <taxon>Candidatus Entotheonellia</taxon>
        <taxon>Candidatus Entotheonellales</taxon>
        <taxon>Candidatus Entotheonellaceae</taxon>
        <taxon>Candidatus Entotheonella</taxon>
    </lineage>
</organism>
<evidence type="ECO:0000313" key="1">
    <source>
        <dbReference type="EMBL" id="ETX04050.1"/>
    </source>
</evidence>